<reference evidence="1 2" key="1">
    <citation type="journal article" date="2010" name="Science">
        <title>Genomic comparison of the ants Camponotus floridanus and Harpegnathos saltator.</title>
        <authorList>
            <person name="Bonasio R."/>
            <person name="Zhang G."/>
            <person name="Ye C."/>
            <person name="Mutti N.S."/>
            <person name="Fang X."/>
            <person name="Qin N."/>
            <person name="Donahue G."/>
            <person name="Yang P."/>
            <person name="Li Q."/>
            <person name="Li C."/>
            <person name="Zhang P."/>
            <person name="Huang Z."/>
            <person name="Berger S.L."/>
            <person name="Reinberg D."/>
            <person name="Wang J."/>
            <person name="Liebig J."/>
        </authorList>
    </citation>
    <scope>NUCLEOTIDE SEQUENCE [LARGE SCALE GENOMIC DNA]</scope>
    <source>
        <strain evidence="1 2">R22 G/1</strain>
    </source>
</reference>
<dbReference type="Proteomes" id="UP000008237">
    <property type="component" value="Unassembled WGS sequence"/>
</dbReference>
<dbReference type="AlphaFoldDB" id="E2C320"/>
<dbReference type="OMA" id="YINWIVE"/>
<dbReference type="InParanoid" id="E2C320"/>
<evidence type="ECO:0000313" key="1">
    <source>
        <dbReference type="EMBL" id="EFN77658.1"/>
    </source>
</evidence>
<organism evidence="2">
    <name type="scientific">Harpegnathos saltator</name>
    <name type="common">Jerdon's jumping ant</name>
    <dbReference type="NCBI Taxonomy" id="610380"/>
    <lineage>
        <taxon>Eukaryota</taxon>
        <taxon>Metazoa</taxon>
        <taxon>Ecdysozoa</taxon>
        <taxon>Arthropoda</taxon>
        <taxon>Hexapoda</taxon>
        <taxon>Insecta</taxon>
        <taxon>Pterygota</taxon>
        <taxon>Neoptera</taxon>
        <taxon>Endopterygota</taxon>
        <taxon>Hymenoptera</taxon>
        <taxon>Apocrita</taxon>
        <taxon>Aculeata</taxon>
        <taxon>Formicoidea</taxon>
        <taxon>Formicidae</taxon>
        <taxon>Ponerinae</taxon>
        <taxon>Ponerini</taxon>
        <taxon>Harpegnathos</taxon>
    </lineage>
</organism>
<evidence type="ECO:0000313" key="2">
    <source>
        <dbReference type="Proteomes" id="UP000008237"/>
    </source>
</evidence>
<protein>
    <submittedName>
        <fullName evidence="1">Uncharacterized protein</fullName>
    </submittedName>
</protein>
<name>E2C320_HARSA</name>
<sequence length="183" mass="21566">KGNKGTVILECESKSQMEELKVTVQNKLGKDYNIMEPKGAKPKIKIINIDEEEMALDDENLLNIIMKQNKLENGREEFHMQIIKKITKKYLSGGEGNGSLLIEMDEVTHDLIIRREKINIGWRKCRKFHYYSVKRCFKCWGYYHIVKNYTRQETCNHKCARQHKAGECKTKKKRCVNCMHKVK</sequence>
<dbReference type="EMBL" id="GL452273">
    <property type="protein sequence ID" value="EFN77658.1"/>
    <property type="molecule type" value="Genomic_DNA"/>
</dbReference>
<keyword evidence="2" id="KW-1185">Reference proteome</keyword>
<feature type="non-terminal residue" evidence="1">
    <location>
        <position position="1"/>
    </location>
</feature>
<gene>
    <name evidence="1" type="ORF">EAI_05448</name>
</gene>
<accession>E2C320</accession>
<feature type="non-terminal residue" evidence="1">
    <location>
        <position position="183"/>
    </location>
</feature>
<proteinExistence type="predicted"/>